<organism evidence="1 2">
    <name type="scientific">Gordonia otitidis (strain DSM 44809 / CCUG 52243 / JCM 12355 / NBRC 100426 / IFM 10032)</name>
    <dbReference type="NCBI Taxonomy" id="1108044"/>
    <lineage>
        <taxon>Bacteria</taxon>
        <taxon>Bacillati</taxon>
        <taxon>Actinomycetota</taxon>
        <taxon>Actinomycetes</taxon>
        <taxon>Mycobacteriales</taxon>
        <taxon>Gordoniaceae</taxon>
        <taxon>Gordonia</taxon>
    </lineage>
</organism>
<dbReference type="Proteomes" id="UP000005038">
    <property type="component" value="Unassembled WGS sequence"/>
</dbReference>
<accession>H5TNZ7</accession>
<protein>
    <submittedName>
        <fullName evidence="1">Uncharacterized protein</fullName>
    </submittedName>
</protein>
<evidence type="ECO:0000313" key="2">
    <source>
        <dbReference type="Proteomes" id="UP000005038"/>
    </source>
</evidence>
<feature type="non-terminal residue" evidence="1">
    <location>
        <position position="1"/>
    </location>
</feature>
<sequence>ELTKFLPELEQLVSTDATSNDTRQLREDLTESFRPYLGMDADRILAGKTVADLESPAFAKTANADEALAAIHKLLTLESMLPGQLHRLAVSGALRDWLRVLAR</sequence>
<name>H5TNZ7_GORO1</name>
<evidence type="ECO:0000313" key="1">
    <source>
        <dbReference type="EMBL" id="GAB35205.1"/>
    </source>
</evidence>
<comment type="caution">
    <text evidence="1">The sequence shown here is derived from an EMBL/GenBank/DDBJ whole genome shotgun (WGS) entry which is preliminary data.</text>
</comment>
<proteinExistence type="predicted"/>
<dbReference type="EMBL" id="BAFB01000147">
    <property type="protein sequence ID" value="GAB35205.1"/>
    <property type="molecule type" value="Genomic_DNA"/>
</dbReference>
<dbReference type="AlphaFoldDB" id="H5TNZ7"/>
<reference evidence="1" key="1">
    <citation type="submission" date="2012-02" db="EMBL/GenBank/DDBJ databases">
        <title>Whole genome shotgun sequence of Gordonia otitidis NBRC 100426.</title>
        <authorList>
            <person name="Yoshida I."/>
            <person name="Hosoyama A."/>
            <person name="Tsuchikane K."/>
            <person name="Katsumata H."/>
            <person name="Yamazaki S."/>
            <person name="Fujita N."/>
        </authorList>
    </citation>
    <scope>NUCLEOTIDE SEQUENCE [LARGE SCALE GENOMIC DNA]</scope>
    <source>
        <strain evidence="1">NBRC 100426</strain>
    </source>
</reference>
<keyword evidence="2" id="KW-1185">Reference proteome</keyword>
<gene>
    <name evidence="1" type="ORF">GOOTI_147_00010</name>
</gene>